<accession>A0ABD1NLN4</accession>
<evidence type="ECO:0000313" key="2">
    <source>
        <dbReference type="Proteomes" id="UP001603857"/>
    </source>
</evidence>
<dbReference type="EMBL" id="JBGMDY010000001">
    <property type="protein sequence ID" value="KAL2349047.1"/>
    <property type="molecule type" value="Genomic_DNA"/>
</dbReference>
<sequence length="62" mass="7113">MHYIAPPSPFFLSTTRFCFRILESLLSSDVDVIACCGIVGSKEFNLLRFAFGLLEIRHYALW</sequence>
<organism evidence="1 2">
    <name type="scientific">Flemingia macrophylla</name>
    <dbReference type="NCBI Taxonomy" id="520843"/>
    <lineage>
        <taxon>Eukaryota</taxon>
        <taxon>Viridiplantae</taxon>
        <taxon>Streptophyta</taxon>
        <taxon>Embryophyta</taxon>
        <taxon>Tracheophyta</taxon>
        <taxon>Spermatophyta</taxon>
        <taxon>Magnoliopsida</taxon>
        <taxon>eudicotyledons</taxon>
        <taxon>Gunneridae</taxon>
        <taxon>Pentapetalae</taxon>
        <taxon>rosids</taxon>
        <taxon>fabids</taxon>
        <taxon>Fabales</taxon>
        <taxon>Fabaceae</taxon>
        <taxon>Papilionoideae</taxon>
        <taxon>50 kb inversion clade</taxon>
        <taxon>NPAAA clade</taxon>
        <taxon>indigoferoid/millettioid clade</taxon>
        <taxon>Phaseoleae</taxon>
        <taxon>Flemingia</taxon>
    </lineage>
</organism>
<proteinExistence type="predicted"/>
<protein>
    <submittedName>
        <fullName evidence="1">Uncharacterized protein</fullName>
    </submittedName>
</protein>
<name>A0ABD1NLN4_9FABA</name>
<comment type="caution">
    <text evidence="1">The sequence shown here is derived from an EMBL/GenBank/DDBJ whole genome shotgun (WGS) entry which is preliminary data.</text>
</comment>
<keyword evidence="2" id="KW-1185">Reference proteome</keyword>
<evidence type="ECO:0000313" key="1">
    <source>
        <dbReference type="EMBL" id="KAL2349047.1"/>
    </source>
</evidence>
<reference evidence="1 2" key="1">
    <citation type="submission" date="2024-08" db="EMBL/GenBank/DDBJ databases">
        <title>Insights into the chromosomal genome structure of Flemingia macrophylla.</title>
        <authorList>
            <person name="Ding Y."/>
            <person name="Zhao Y."/>
            <person name="Bi W."/>
            <person name="Wu M."/>
            <person name="Zhao G."/>
            <person name="Gong Y."/>
            <person name="Li W."/>
            <person name="Zhang P."/>
        </authorList>
    </citation>
    <scope>NUCLEOTIDE SEQUENCE [LARGE SCALE GENOMIC DNA]</scope>
    <source>
        <strain evidence="1">DYQJB</strain>
        <tissue evidence="1">Leaf</tissue>
    </source>
</reference>
<gene>
    <name evidence="1" type="ORF">Fmac_003047</name>
</gene>
<dbReference type="Proteomes" id="UP001603857">
    <property type="component" value="Unassembled WGS sequence"/>
</dbReference>
<dbReference type="AlphaFoldDB" id="A0ABD1NLN4"/>